<sequence length="279" mass="32215">MKRYFLAFFAFLLLTFSCTGNRANQTDEVPADSVADSTDTTDIDTLEMLITETPMPRAADAMFDDFLFNFLANKKLQKERVVFPLRVTENGTTTKIEANDWKMEHLFMRQGYYTLLFNSDKQMQLMKDTAVNEATVEKILLAKNQVKNYCFQRIKGAWLLREIKVTPLQTDANASFLSFYKRFVTDTVFQIKSISETVDFVGPDPDDDFNMMEGVITPDTWEAFAPTLPHKTLYNIIYGKPQEEGKEKIYLLRGVANGLEMELRFKKEGGKWMLKKLMT</sequence>
<proteinExistence type="predicted"/>
<reference evidence="2 3" key="1">
    <citation type="submission" date="2016-11" db="EMBL/GenBank/DDBJ databases">
        <authorList>
            <person name="Jaros S."/>
            <person name="Januszkiewicz K."/>
            <person name="Wedrychowicz H."/>
        </authorList>
    </citation>
    <scope>NUCLEOTIDE SEQUENCE [LARGE SCALE GENOMIC DNA]</scope>
    <source>
        <strain evidence="2 3">KHT3</strain>
    </source>
</reference>
<keyword evidence="1" id="KW-0732">Signal</keyword>
<dbReference type="InterPro" id="IPR025590">
    <property type="entry name" value="DUF4348"/>
</dbReference>
<feature type="signal peptide" evidence="1">
    <location>
        <begin position="1"/>
        <end position="22"/>
    </location>
</feature>
<dbReference type="Pfam" id="PF14254">
    <property type="entry name" value="DUF4348"/>
    <property type="match status" value="1"/>
</dbReference>
<dbReference type="Gene3D" id="3.10.450.410">
    <property type="match status" value="1"/>
</dbReference>
<dbReference type="AlphaFoldDB" id="A0A1M6WMU3"/>
<evidence type="ECO:0008006" key="4">
    <source>
        <dbReference type="Google" id="ProtNLM"/>
    </source>
</evidence>
<feature type="chain" id="PRO_5013042503" description="Lipoprotein" evidence="1">
    <location>
        <begin position="23"/>
        <end position="279"/>
    </location>
</feature>
<organism evidence="2 3">
    <name type="scientific">Xylanibacter ruminicola</name>
    <name type="common">Prevotella ruminicola</name>
    <dbReference type="NCBI Taxonomy" id="839"/>
    <lineage>
        <taxon>Bacteria</taxon>
        <taxon>Pseudomonadati</taxon>
        <taxon>Bacteroidota</taxon>
        <taxon>Bacteroidia</taxon>
        <taxon>Bacteroidales</taxon>
        <taxon>Prevotellaceae</taxon>
        <taxon>Xylanibacter</taxon>
    </lineage>
</organism>
<evidence type="ECO:0000256" key="1">
    <source>
        <dbReference type="SAM" id="SignalP"/>
    </source>
</evidence>
<protein>
    <recommendedName>
        <fullName evidence="4">Lipoprotein</fullName>
    </recommendedName>
</protein>
<evidence type="ECO:0000313" key="2">
    <source>
        <dbReference type="EMBL" id="SHK95021.1"/>
    </source>
</evidence>
<dbReference type="OrthoDB" id="1041782at2"/>
<name>A0A1M6WMU3_XYLRU</name>
<accession>A0A1M6WMU3</accession>
<dbReference type="EMBL" id="FRBD01000017">
    <property type="protein sequence ID" value="SHK95021.1"/>
    <property type="molecule type" value="Genomic_DNA"/>
</dbReference>
<dbReference type="PROSITE" id="PS51257">
    <property type="entry name" value="PROKAR_LIPOPROTEIN"/>
    <property type="match status" value="1"/>
</dbReference>
<dbReference type="Proteomes" id="UP000184130">
    <property type="component" value="Unassembled WGS sequence"/>
</dbReference>
<gene>
    <name evidence="2" type="ORF">SAMN05216463_11756</name>
</gene>
<evidence type="ECO:0000313" key="3">
    <source>
        <dbReference type="Proteomes" id="UP000184130"/>
    </source>
</evidence>